<feature type="chain" id="PRO_5039117679" evidence="1">
    <location>
        <begin position="18"/>
        <end position="101"/>
    </location>
</feature>
<keyword evidence="1" id="KW-0732">Signal</keyword>
<reference evidence="2" key="2">
    <citation type="submission" date="2020-11" db="EMBL/GenBank/DDBJ databases">
        <authorList>
            <person name="McCartney M.A."/>
            <person name="Auch B."/>
            <person name="Kono T."/>
            <person name="Mallez S."/>
            <person name="Becker A."/>
            <person name="Gohl D.M."/>
            <person name="Silverstein K.A.T."/>
            <person name="Koren S."/>
            <person name="Bechman K.B."/>
            <person name="Herman A."/>
            <person name="Abrahante J.E."/>
            <person name="Garbe J."/>
        </authorList>
    </citation>
    <scope>NUCLEOTIDE SEQUENCE</scope>
    <source>
        <strain evidence="2">Duluth1</strain>
        <tissue evidence="2">Whole animal</tissue>
    </source>
</reference>
<name>A0A9D4LJ81_DREPO</name>
<sequence>MCIFVIFFCALVAQTSADKNRDLSLDDLSKYDKTVYRGNIGVIFDHVGSVTPTASWWYHSFVVSLPIDDMTSIIRKTFPPRTESVKVSNSINNRNCISSSY</sequence>
<reference evidence="2" key="1">
    <citation type="journal article" date="2019" name="bioRxiv">
        <title>The Genome of the Zebra Mussel, Dreissena polymorpha: A Resource for Invasive Species Research.</title>
        <authorList>
            <person name="McCartney M.A."/>
            <person name="Auch B."/>
            <person name="Kono T."/>
            <person name="Mallez S."/>
            <person name="Zhang Y."/>
            <person name="Obille A."/>
            <person name="Becker A."/>
            <person name="Abrahante J.E."/>
            <person name="Garbe J."/>
            <person name="Badalamenti J.P."/>
            <person name="Herman A."/>
            <person name="Mangelson H."/>
            <person name="Liachko I."/>
            <person name="Sullivan S."/>
            <person name="Sone E.D."/>
            <person name="Koren S."/>
            <person name="Silverstein K.A.T."/>
            <person name="Beckman K.B."/>
            <person name="Gohl D.M."/>
        </authorList>
    </citation>
    <scope>NUCLEOTIDE SEQUENCE</scope>
    <source>
        <strain evidence="2">Duluth1</strain>
        <tissue evidence="2">Whole animal</tissue>
    </source>
</reference>
<comment type="caution">
    <text evidence="2">The sequence shown here is derived from an EMBL/GenBank/DDBJ whole genome shotgun (WGS) entry which is preliminary data.</text>
</comment>
<protein>
    <submittedName>
        <fullName evidence="2">Uncharacterized protein</fullName>
    </submittedName>
</protein>
<dbReference type="EMBL" id="JAIWYP010000003">
    <property type="protein sequence ID" value="KAH3859568.1"/>
    <property type="molecule type" value="Genomic_DNA"/>
</dbReference>
<feature type="signal peptide" evidence="1">
    <location>
        <begin position="1"/>
        <end position="17"/>
    </location>
</feature>
<gene>
    <name evidence="2" type="ORF">DPMN_102385</name>
</gene>
<dbReference type="AlphaFoldDB" id="A0A9D4LJ81"/>
<keyword evidence="3" id="KW-1185">Reference proteome</keyword>
<organism evidence="2 3">
    <name type="scientific">Dreissena polymorpha</name>
    <name type="common">Zebra mussel</name>
    <name type="synonym">Mytilus polymorpha</name>
    <dbReference type="NCBI Taxonomy" id="45954"/>
    <lineage>
        <taxon>Eukaryota</taxon>
        <taxon>Metazoa</taxon>
        <taxon>Spiralia</taxon>
        <taxon>Lophotrochozoa</taxon>
        <taxon>Mollusca</taxon>
        <taxon>Bivalvia</taxon>
        <taxon>Autobranchia</taxon>
        <taxon>Heteroconchia</taxon>
        <taxon>Euheterodonta</taxon>
        <taxon>Imparidentia</taxon>
        <taxon>Neoheterodontei</taxon>
        <taxon>Myida</taxon>
        <taxon>Dreissenoidea</taxon>
        <taxon>Dreissenidae</taxon>
        <taxon>Dreissena</taxon>
    </lineage>
</organism>
<evidence type="ECO:0000313" key="3">
    <source>
        <dbReference type="Proteomes" id="UP000828390"/>
    </source>
</evidence>
<proteinExistence type="predicted"/>
<dbReference type="Proteomes" id="UP000828390">
    <property type="component" value="Unassembled WGS sequence"/>
</dbReference>
<evidence type="ECO:0000313" key="2">
    <source>
        <dbReference type="EMBL" id="KAH3859568.1"/>
    </source>
</evidence>
<evidence type="ECO:0000256" key="1">
    <source>
        <dbReference type="SAM" id="SignalP"/>
    </source>
</evidence>
<accession>A0A9D4LJ81</accession>